<evidence type="ECO:0000313" key="2">
    <source>
        <dbReference type="Proteomes" id="UP000570851"/>
    </source>
</evidence>
<protein>
    <submittedName>
        <fullName evidence="1">Uncharacterized protein</fullName>
    </submittedName>
</protein>
<dbReference type="EMBL" id="JACKZP010000001">
    <property type="protein sequence ID" value="MBC1300382.1"/>
    <property type="molecule type" value="Genomic_DNA"/>
</dbReference>
<comment type="caution">
    <text evidence="1">The sequence shown here is derived from an EMBL/GenBank/DDBJ whole genome shotgun (WGS) entry which is preliminary data.</text>
</comment>
<accession>A0ABR6S268</accession>
<reference evidence="1 2" key="1">
    <citation type="submission" date="2019-11" db="EMBL/GenBank/DDBJ databases">
        <title>Comparison of genomes from free-living endosymbiotic cyanobacteria isolated from Azolla.</title>
        <authorList>
            <person name="Thiel T."/>
            <person name="Pratte B."/>
        </authorList>
    </citation>
    <scope>NUCLEOTIDE SEQUENCE [LARGE SCALE GENOMIC DNA]</scope>
    <source>
        <strain evidence="1 2">N2B</strain>
    </source>
</reference>
<gene>
    <name evidence="1" type="ORF">GNE12_00445</name>
</gene>
<dbReference type="Proteomes" id="UP000570851">
    <property type="component" value="Unassembled WGS sequence"/>
</dbReference>
<dbReference type="SUPFAM" id="SSF55486">
    <property type="entry name" value="Metalloproteases ('zincins'), catalytic domain"/>
    <property type="match status" value="2"/>
</dbReference>
<sequence>MICKQYKKIHTSISHQTTQIALHTAKPLLALATLIVADVPAQAITFNFTYQPGITQEQIAAVELAGNIWSAYLQDIDVVVNIHVEMTEGVLAEGKLGGTTPAIKKINYDKFKEGLGADGTANIYQLPTSIYSTDKYRTRLAGGIINNSNYELLTTTANNKALGNDLSGDASELDAYIQLEKSTNWSYRYAGGKIEQNQYDFVSVAVHEIGHSLGFISGLDALSGLALPTAVDMFRYSTESTKQRAIDYTVGGTKYFSINGGQNPFNFTQMEGSTPTVYQAIFSSGENTLLGGDGEQASHWKIDSQTYLGIMSSTISMGGIKKISRLDLTVLDYIGWQVDYFPIINLSVLSTNAQTKAQKIWDSQFDSNTNNDAIRDRSSDVQQMIQKSGIYNWGWSGYWQTAHPAP</sequence>
<keyword evidence="2" id="KW-1185">Reference proteome</keyword>
<proteinExistence type="predicted"/>
<evidence type="ECO:0000313" key="1">
    <source>
        <dbReference type="EMBL" id="MBC1300382.1"/>
    </source>
</evidence>
<organism evidence="1 2">
    <name type="scientific">Trichormus variabilis N2B</name>
    <dbReference type="NCBI Taxonomy" id="2681315"/>
    <lineage>
        <taxon>Bacteria</taxon>
        <taxon>Bacillati</taxon>
        <taxon>Cyanobacteriota</taxon>
        <taxon>Cyanophyceae</taxon>
        <taxon>Nostocales</taxon>
        <taxon>Nostocaceae</taxon>
        <taxon>Trichormus</taxon>
    </lineage>
</organism>
<dbReference type="GeneID" id="58721681"/>
<dbReference type="NCBIfam" id="NF038122">
    <property type="entry name" value="metallo_LGF"/>
    <property type="match status" value="1"/>
</dbReference>
<name>A0ABR6S268_ANAVA</name>
<dbReference type="InterPro" id="IPR024079">
    <property type="entry name" value="MetalloPept_cat_dom_sf"/>
</dbReference>
<dbReference type="Gene3D" id="3.40.390.10">
    <property type="entry name" value="Collagenase (Catalytic Domain)"/>
    <property type="match status" value="1"/>
</dbReference>
<dbReference type="RefSeq" id="WP_011320815.1">
    <property type="nucleotide sequence ID" value="NZ_JACKZP010000001.1"/>
</dbReference>